<feature type="region of interest" description="Disordered" evidence="1">
    <location>
        <begin position="540"/>
        <end position="576"/>
    </location>
</feature>
<reference evidence="4 5" key="3">
    <citation type="journal article" date="2017" name="G3 (Bethesda)">
        <title>Comparative analysis highlights variable genome content of wheat rusts and divergence of the mating loci.</title>
        <authorList>
            <person name="Cuomo C.A."/>
            <person name="Bakkeren G."/>
            <person name="Khalil H.B."/>
            <person name="Panwar V."/>
            <person name="Joly D."/>
            <person name="Linning R."/>
            <person name="Sakthikumar S."/>
            <person name="Song X."/>
            <person name="Adiconis X."/>
            <person name="Fan L."/>
            <person name="Goldberg J.M."/>
            <person name="Levin J.Z."/>
            <person name="Young S."/>
            <person name="Zeng Q."/>
            <person name="Anikster Y."/>
            <person name="Bruce M."/>
            <person name="Wang M."/>
            <person name="Yin C."/>
            <person name="McCallum B."/>
            <person name="Szabo L.J."/>
            <person name="Hulbert S."/>
            <person name="Chen X."/>
            <person name="Fellers J.P."/>
        </authorList>
    </citation>
    <scope>NUCLEOTIDE SEQUENCE</scope>
    <source>
        <strain evidence="5">Isolate 1-1 / race 1 (BBBD)</strain>
        <strain evidence="4">isolate 1-1 / race 1 (BBBD)</strain>
    </source>
</reference>
<protein>
    <submittedName>
        <fullName evidence="3 4">Uncharacterized protein</fullName>
    </submittedName>
</protein>
<name>A0A180GJK9_PUCT1</name>
<feature type="region of interest" description="Disordered" evidence="1">
    <location>
        <begin position="482"/>
        <end position="522"/>
    </location>
</feature>
<reference evidence="3" key="1">
    <citation type="submission" date="2009-11" db="EMBL/GenBank/DDBJ databases">
        <authorList>
            <consortium name="The Broad Institute Genome Sequencing Platform"/>
            <person name="Ward D."/>
            <person name="Feldgarden M."/>
            <person name="Earl A."/>
            <person name="Young S.K."/>
            <person name="Zeng Q."/>
            <person name="Koehrsen M."/>
            <person name="Alvarado L."/>
            <person name="Berlin A."/>
            <person name="Bochicchio J."/>
            <person name="Borenstein D."/>
            <person name="Chapman S.B."/>
            <person name="Chen Z."/>
            <person name="Engels R."/>
            <person name="Freedman E."/>
            <person name="Gellesch M."/>
            <person name="Goldberg J."/>
            <person name="Griggs A."/>
            <person name="Gujja S."/>
            <person name="Heilman E."/>
            <person name="Heiman D."/>
            <person name="Hepburn T."/>
            <person name="Howarth C."/>
            <person name="Jen D."/>
            <person name="Larson L."/>
            <person name="Lewis B."/>
            <person name="Mehta T."/>
            <person name="Park D."/>
            <person name="Pearson M."/>
            <person name="Roberts A."/>
            <person name="Saif S."/>
            <person name="Shea T."/>
            <person name="Shenoy N."/>
            <person name="Sisk P."/>
            <person name="Stolte C."/>
            <person name="Sykes S."/>
            <person name="Thomson T."/>
            <person name="Walk T."/>
            <person name="White J."/>
            <person name="Yandava C."/>
            <person name="Izard J."/>
            <person name="Baranova O.V."/>
            <person name="Blanton J.M."/>
            <person name="Tanner A.C."/>
            <person name="Dewhirst F.E."/>
            <person name="Haas B."/>
            <person name="Nusbaum C."/>
            <person name="Birren B."/>
        </authorList>
    </citation>
    <scope>NUCLEOTIDE SEQUENCE [LARGE SCALE GENOMIC DNA]</scope>
    <source>
        <strain evidence="3">1-1 BBBD Race 1</strain>
    </source>
</reference>
<dbReference type="Proteomes" id="UP000005240">
    <property type="component" value="Unassembled WGS sequence"/>
</dbReference>
<evidence type="ECO:0000256" key="2">
    <source>
        <dbReference type="SAM" id="Phobius"/>
    </source>
</evidence>
<dbReference type="OrthoDB" id="10354550at2759"/>
<dbReference type="AlphaFoldDB" id="A0A180GJK9"/>
<reference evidence="4" key="4">
    <citation type="submission" date="2025-05" db="UniProtKB">
        <authorList>
            <consortium name="EnsemblFungi"/>
        </authorList>
    </citation>
    <scope>IDENTIFICATION</scope>
    <source>
        <strain evidence="4">isolate 1-1 / race 1 (BBBD)</strain>
    </source>
</reference>
<keyword evidence="2" id="KW-1133">Transmembrane helix</keyword>
<keyword evidence="5" id="KW-1185">Reference proteome</keyword>
<organism evidence="3">
    <name type="scientific">Puccinia triticina (isolate 1-1 / race 1 (BBBD))</name>
    <name type="common">Brown leaf rust fungus</name>
    <dbReference type="NCBI Taxonomy" id="630390"/>
    <lineage>
        <taxon>Eukaryota</taxon>
        <taxon>Fungi</taxon>
        <taxon>Dikarya</taxon>
        <taxon>Basidiomycota</taxon>
        <taxon>Pucciniomycotina</taxon>
        <taxon>Pucciniomycetes</taxon>
        <taxon>Pucciniales</taxon>
        <taxon>Pucciniaceae</taxon>
        <taxon>Puccinia</taxon>
    </lineage>
</organism>
<keyword evidence="2" id="KW-0812">Transmembrane</keyword>
<evidence type="ECO:0000313" key="3">
    <source>
        <dbReference type="EMBL" id="OAV92639.1"/>
    </source>
</evidence>
<evidence type="ECO:0000313" key="4">
    <source>
        <dbReference type="EnsemblFungi" id="PTTG_27578-t43_1-p1"/>
    </source>
</evidence>
<sequence>MRRRLLRNVARALVVSVGANPLLHLINLLPSVLGKPMQQGWREPYSAANGMVNHPTTIPPQMTYSNIPQPPDANMNLVPWYYPGMIFGGFMPTPAGGNPARTHELMPNPPIQMPPMGYQTNFAHQWHPGPDGQTAPQMGHVPNFPGDWHPGSGGYIAPQIGHRPIPNFAHHRHPGPGGNMAPQMGHVPSFPGGIAPQIGHQPNFPSNWHPAPGGNVAHGHFPGNTFSRPGRETQSTGSGNFNQVNRGKTQIWRNKDLSSGKGSQQGPLESATAPMSNRKATETLGISRELSNMEIPDTAMIIERREKLKPQCTSLAEHEIKKINDKLIMLAQGAPEASHGASKESQVEKGTNPNGIQKILGSAEKESEPPLKELSEMEKFPTASQGQIKSQEFPEVAKVSKAVEELLREVNNYVHISSQTSSAEFHVNPNASKEDSKDWEAITGGPKASKLSGNSDKTEAKTKDKAIASKVENSQSVLTSIPEFKKGVKNSFENDKKKKATKSNSKAAVSIEEIPGTSNNQIKELHADSISYTEDYSLHRNLEGNSNDSQDNIKNLEVKVEDPHSNKEEKLIQGKR</sequence>
<feature type="compositionally biased region" description="Polar residues" evidence="1">
    <location>
        <begin position="224"/>
        <end position="252"/>
    </location>
</feature>
<evidence type="ECO:0000313" key="5">
    <source>
        <dbReference type="Proteomes" id="UP000005240"/>
    </source>
</evidence>
<dbReference type="VEuPathDB" id="FungiDB:PTTG_27578"/>
<dbReference type="EnsemblFungi" id="PTTG_27578-t43_1">
    <property type="protein sequence ID" value="PTTG_27578-t43_1-p1"/>
    <property type="gene ID" value="PTTG_27578"/>
</dbReference>
<feature type="region of interest" description="Disordered" evidence="1">
    <location>
        <begin position="420"/>
        <end position="464"/>
    </location>
</feature>
<dbReference type="EMBL" id="ADAS02000061">
    <property type="protein sequence ID" value="OAV92639.1"/>
    <property type="molecule type" value="Genomic_DNA"/>
</dbReference>
<evidence type="ECO:0000256" key="1">
    <source>
        <dbReference type="SAM" id="MobiDB-lite"/>
    </source>
</evidence>
<accession>A0A180GJK9</accession>
<reference evidence="3" key="2">
    <citation type="submission" date="2016-05" db="EMBL/GenBank/DDBJ databases">
        <title>Comparative analysis highlights variable genome content of wheat rusts and divergence of the mating loci.</title>
        <authorList>
            <person name="Cuomo C.A."/>
            <person name="Bakkeren G."/>
            <person name="Szabo L."/>
            <person name="Khalil H."/>
            <person name="Joly D."/>
            <person name="Goldberg J."/>
            <person name="Young S."/>
            <person name="Zeng Q."/>
            <person name="Fellers J."/>
        </authorList>
    </citation>
    <scope>NUCLEOTIDE SEQUENCE [LARGE SCALE GENOMIC DNA]</scope>
    <source>
        <strain evidence="3">1-1 BBBD Race 1</strain>
    </source>
</reference>
<keyword evidence="2" id="KW-0472">Membrane</keyword>
<feature type="region of interest" description="Disordered" evidence="1">
    <location>
        <begin position="210"/>
        <end position="291"/>
    </location>
</feature>
<proteinExistence type="predicted"/>
<feature type="compositionally biased region" description="Polar residues" evidence="1">
    <location>
        <begin position="543"/>
        <end position="553"/>
    </location>
</feature>
<gene>
    <name evidence="3" type="ORF">PTTG_27578</name>
</gene>
<feature type="compositionally biased region" description="Basic and acidic residues" evidence="1">
    <location>
        <begin position="554"/>
        <end position="576"/>
    </location>
</feature>
<feature type="transmembrane region" description="Helical" evidence="2">
    <location>
        <begin position="12"/>
        <end position="33"/>
    </location>
</feature>